<name>A0A183T2B6_SCHSO</name>
<dbReference type="OrthoDB" id="6314309at2759"/>
<dbReference type="Proteomes" id="UP000275846">
    <property type="component" value="Unassembled WGS sequence"/>
</dbReference>
<dbReference type="Gene3D" id="3.60.10.10">
    <property type="entry name" value="Endonuclease/exonuclease/phosphatase"/>
    <property type="match status" value="1"/>
</dbReference>
<evidence type="ECO:0000313" key="1">
    <source>
        <dbReference type="EMBL" id="VDL96999.1"/>
    </source>
</evidence>
<accession>A0A183T2B6</accession>
<reference evidence="3" key="1">
    <citation type="submission" date="2016-06" db="UniProtKB">
        <authorList>
            <consortium name="WormBaseParasite"/>
        </authorList>
    </citation>
    <scope>IDENTIFICATION</scope>
</reference>
<dbReference type="EMBL" id="UYSU01035982">
    <property type="protein sequence ID" value="VDL96999.1"/>
    <property type="molecule type" value="Genomic_DNA"/>
</dbReference>
<organism evidence="3">
    <name type="scientific">Schistocephalus solidus</name>
    <name type="common">Tapeworm</name>
    <dbReference type="NCBI Taxonomy" id="70667"/>
    <lineage>
        <taxon>Eukaryota</taxon>
        <taxon>Metazoa</taxon>
        <taxon>Spiralia</taxon>
        <taxon>Lophotrochozoa</taxon>
        <taxon>Platyhelminthes</taxon>
        <taxon>Cestoda</taxon>
        <taxon>Eucestoda</taxon>
        <taxon>Diphyllobothriidea</taxon>
        <taxon>Diphyllobothriidae</taxon>
        <taxon>Schistocephalus</taxon>
    </lineage>
</organism>
<reference evidence="1 2" key="2">
    <citation type="submission" date="2018-11" db="EMBL/GenBank/DDBJ databases">
        <authorList>
            <consortium name="Pathogen Informatics"/>
        </authorList>
    </citation>
    <scope>NUCLEOTIDE SEQUENCE [LARGE SCALE GENOMIC DNA]</scope>
    <source>
        <strain evidence="1 2">NST_G2</strain>
    </source>
</reference>
<keyword evidence="2" id="KW-1185">Reference proteome</keyword>
<protein>
    <submittedName>
        <fullName evidence="3">Reverse transcriptase domain-containing protein</fullName>
    </submittedName>
</protein>
<evidence type="ECO:0000313" key="2">
    <source>
        <dbReference type="Proteomes" id="UP000275846"/>
    </source>
</evidence>
<dbReference type="InterPro" id="IPR036691">
    <property type="entry name" value="Endo/exonu/phosph_ase_sf"/>
</dbReference>
<evidence type="ECO:0000313" key="3">
    <source>
        <dbReference type="WBParaSite" id="SSLN_0001102501-mRNA-1"/>
    </source>
</evidence>
<gene>
    <name evidence="1" type="ORF">SSLN_LOCUS10614</name>
</gene>
<dbReference type="WBParaSite" id="SSLN_0001102501-mRNA-1">
    <property type="protein sequence ID" value="SSLN_0001102501-mRNA-1"/>
    <property type="gene ID" value="SSLN_0001102501"/>
</dbReference>
<proteinExistence type="predicted"/>
<sequence>MLLWPSLTGTQLSPVAPRSWVLPSGHTQYNRHDRRAKPGEVLQCCVALHTRQYEEKLAGTEEGASHSETGALQVVGTPSPADQHLLPPSDAVESHVDAPSVAALAAAGLYSRPEARSTGRPGVDDKDTDISNLLAEKNEIHKAYMDLRTDATKAALFRCRRLVQQRLREIQDAWRIRKAEEIQEYADRNEMKNIFKAIKAIYIYLKAWWRGQDCIRPRQPPAPYLVSGLLDSVITPGTGGIVGKLLDAGLLTIQEWAILVAYLVTNSHLWLLEVGFFPAATPRANVTTGGLNQVMVSGVVCASTPAMSDSRTSHFPPLKKSYRGGYSNPAARVSPPTLAAWTVCSLLDNPRSNRPERRTALVARELARYKVDIAALSETRFSDQGQLEDVGAGYTFFWSGRPKAERRDVGVAFAIRNDFVGLHDLLFADDCALNSVTDEDMQKSMELFAAGCANFGLTIISSKTVVMHQPPPSAEYNARRINVKSDHLKP</sequence>
<dbReference type="SUPFAM" id="SSF56219">
    <property type="entry name" value="DNase I-like"/>
    <property type="match status" value="1"/>
</dbReference>
<dbReference type="AlphaFoldDB" id="A0A183T2B6"/>